<dbReference type="GO" id="GO:0046872">
    <property type="term" value="F:metal ion binding"/>
    <property type="evidence" value="ECO:0007669"/>
    <property type="project" value="UniProtKB-KW"/>
</dbReference>
<reference evidence="8 9" key="1">
    <citation type="submission" date="2016-07" db="EMBL/GenBank/DDBJ databases">
        <title>Genomic analysis of zinc-resistant bacterium Mucilaginibacter pedocola TBZ30.</title>
        <authorList>
            <person name="Huang J."/>
            <person name="Tang J."/>
        </authorList>
    </citation>
    <scope>NUCLEOTIDE SEQUENCE [LARGE SCALE GENOMIC DNA]</scope>
    <source>
        <strain evidence="8 9">TBZ30</strain>
    </source>
</reference>
<dbReference type="Gene3D" id="1.10.575.10">
    <property type="entry name" value="P1 Nuclease"/>
    <property type="match status" value="1"/>
</dbReference>
<dbReference type="SUPFAM" id="SSF48537">
    <property type="entry name" value="Phospholipase C/P1 nuclease"/>
    <property type="match status" value="1"/>
</dbReference>
<proteinExistence type="predicted"/>
<keyword evidence="3" id="KW-0255">Endonuclease</keyword>
<organism evidence="8 9">
    <name type="scientific">Mucilaginibacter pedocola</name>
    <dbReference type="NCBI Taxonomy" id="1792845"/>
    <lineage>
        <taxon>Bacteria</taxon>
        <taxon>Pseudomonadati</taxon>
        <taxon>Bacteroidota</taxon>
        <taxon>Sphingobacteriia</taxon>
        <taxon>Sphingobacteriales</taxon>
        <taxon>Sphingobacteriaceae</taxon>
        <taxon>Mucilaginibacter</taxon>
    </lineage>
</organism>
<dbReference type="GO" id="GO:0006308">
    <property type="term" value="P:DNA catabolic process"/>
    <property type="evidence" value="ECO:0007669"/>
    <property type="project" value="InterPro"/>
</dbReference>
<keyword evidence="2" id="KW-0479">Metal-binding</keyword>
<dbReference type="GO" id="GO:0004519">
    <property type="term" value="F:endonuclease activity"/>
    <property type="evidence" value="ECO:0007669"/>
    <property type="project" value="UniProtKB-KW"/>
</dbReference>
<sequence>MKNLFKKLLLAAAIIYLPATSFAWGTQGHRITGLIAESYLTPKAKAAIKAILGNESLALAGNWADFERSNPDYKYTEVWHYINLDKGYTPSEMQAYLKTDTVTDAYTKLVFLMGEFKKKNLTQEQKFFNLHMLIHLIEDIHQPMHTAHSFDRGGNDVKVTWFNNPTNLHTIWDSQLIDFQQMSYTEYAAAINFSTAAQRAEWQKAPISQWLYESNKICQDIYAYSKDGDKISGYTYNFKFISVVNQRLLQGGVRLAGVLNQIFG</sequence>
<dbReference type="InterPro" id="IPR008947">
    <property type="entry name" value="PLipase_C/P1_nuclease_dom_sf"/>
</dbReference>
<dbReference type="STRING" id="1792845.BC343_23940"/>
<feature type="chain" id="PRO_5012774918" evidence="7">
    <location>
        <begin position="24"/>
        <end position="264"/>
    </location>
</feature>
<dbReference type="RefSeq" id="WP_078347352.1">
    <property type="nucleotide sequence ID" value="NZ_MBTF01000005.1"/>
</dbReference>
<dbReference type="GO" id="GO:0003676">
    <property type="term" value="F:nucleic acid binding"/>
    <property type="evidence" value="ECO:0007669"/>
    <property type="project" value="InterPro"/>
</dbReference>
<dbReference type="CDD" id="cd11010">
    <property type="entry name" value="S1-P1_nuclease"/>
    <property type="match status" value="1"/>
</dbReference>
<dbReference type="OrthoDB" id="267579at2"/>
<keyword evidence="7" id="KW-0732">Signal</keyword>
<evidence type="ECO:0000256" key="3">
    <source>
        <dbReference type="ARBA" id="ARBA00022759"/>
    </source>
</evidence>
<evidence type="ECO:0000313" key="8">
    <source>
        <dbReference type="EMBL" id="OOQ60651.1"/>
    </source>
</evidence>
<comment type="caution">
    <text evidence="8">The sequence shown here is derived from an EMBL/GenBank/DDBJ whole genome shotgun (WGS) entry which is preliminary data.</text>
</comment>
<evidence type="ECO:0000256" key="1">
    <source>
        <dbReference type="ARBA" id="ARBA00022722"/>
    </source>
</evidence>
<dbReference type="PANTHER" id="PTHR33146:SF26">
    <property type="entry name" value="ENDONUCLEASE 4"/>
    <property type="match status" value="1"/>
</dbReference>
<dbReference type="EMBL" id="MBTF01000005">
    <property type="protein sequence ID" value="OOQ60651.1"/>
    <property type="molecule type" value="Genomic_DNA"/>
</dbReference>
<evidence type="ECO:0000313" key="9">
    <source>
        <dbReference type="Proteomes" id="UP000189739"/>
    </source>
</evidence>
<protein>
    <submittedName>
        <fullName evidence="8">S1/P1 Nuclease</fullName>
    </submittedName>
</protein>
<keyword evidence="1" id="KW-0540">Nuclease</keyword>
<dbReference type="AlphaFoldDB" id="A0A1S9PI53"/>
<keyword evidence="4" id="KW-0378">Hydrolase</keyword>
<dbReference type="InterPro" id="IPR003154">
    <property type="entry name" value="S1/P1nuclease"/>
</dbReference>
<dbReference type="Proteomes" id="UP000189739">
    <property type="component" value="Unassembled WGS sequence"/>
</dbReference>
<evidence type="ECO:0000256" key="2">
    <source>
        <dbReference type="ARBA" id="ARBA00022723"/>
    </source>
</evidence>
<evidence type="ECO:0000256" key="5">
    <source>
        <dbReference type="ARBA" id="ARBA00023157"/>
    </source>
</evidence>
<keyword evidence="6" id="KW-0325">Glycoprotein</keyword>
<evidence type="ECO:0000256" key="6">
    <source>
        <dbReference type="ARBA" id="ARBA00023180"/>
    </source>
</evidence>
<dbReference type="GO" id="GO:0016788">
    <property type="term" value="F:hydrolase activity, acting on ester bonds"/>
    <property type="evidence" value="ECO:0007669"/>
    <property type="project" value="InterPro"/>
</dbReference>
<dbReference type="PANTHER" id="PTHR33146">
    <property type="entry name" value="ENDONUCLEASE 4"/>
    <property type="match status" value="1"/>
</dbReference>
<name>A0A1S9PI53_9SPHI</name>
<keyword evidence="9" id="KW-1185">Reference proteome</keyword>
<gene>
    <name evidence="8" type="ORF">BC343_23940</name>
</gene>
<keyword evidence="5" id="KW-1015">Disulfide bond</keyword>
<accession>A0A1S9PI53</accession>
<evidence type="ECO:0000256" key="4">
    <source>
        <dbReference type="ARBA" id="ARBA00022801"/>
    </source>
</evidence>
<feature type="signal peptide" evidence="7">
    <location>
        <begin position="1"/>
        <end position="23"/>
    </location>
</feature>
<dbReference type="Pfam" id="PF02265">
    <property type="entry name" value="S1-P1_nuclease"/>
    <property type="match status" value="1"/>
</dbReference>
<evidence type="ECO:0000256" key="7">
    <source>
        <dbReference type="SAM" id="SignalP"/>
    </source>
</evidence>